<reference evidence="1 2" key="1">
    <citation type="submission" date="2015-05" db="EMBL/GenBank/DDBJ databases">
        <title>Photobacterium galathea sp. nov.</title>
        <authorList>
            <person name="Machado H."/>
            <person name="Gram L."/>
        </authorList>
    </citation>
    <scope>NUCLEOTIDE SEQUENCE [LARGE SCALE GENOMIC DNA]</scope>
    <source>
        <strain evidence="1 2">DSM 22954</strain>
    </source>
</reference>
<accession>A0A0J1HF13</accession>
<dbReference type="PATRIC" id="fig|320778.3.peg.1392"/>
<keyword evidence="2" id="KW-1185">Reference proteome</keyword>
<proteinExistence type="predicted"/>
<gene>
    <name evidence="1" type="ORF">ABT57_06470</name>
</gene>
<sequence>MIAVTKIIITRLEGEFKLCNKPEIFDKPSAILDSTNWMLRQAPTLSKVGYDKHDVEVHWEDGESINFVFNGTSAKNRGHITYSVLGYLRKLFAYELENGLPFYGEKDTPLIAVRLQNSPITAKGSSYSWPL</sequence>
<organism evidence="1 2">
    <name type="scientific">Photobacterium ganghwense</name>
    <dbReference type="NCBI Taxonomy" id="320778"/>
    <lineage>
        <taxon>Bacteria</taxon>
        <taxon>Pseudomonadati</taxon>
        <taxon>Pseudomonadota</taxon>
        <taxon>Gammaproteobacteria</taxon>
        <taxon>Vibrionales</taxon>
        <taxon>Vibrionaceae</taxon>
        <taxon>Photobacterium</taxon>
    </lineage>
</organism>
<dbReference type="STRING" id="320778.ABT57_06470"/>
<dbReference type="Proteomes" id="UP000035909">
    <property type="component" value="Unassembled WGS sequence"/>
</dbReference>
<protein>
    <submittedName>
        <fullName evidence="1">Uncharacterized protein</fullName>
    </submittedName>
</protein>
<evidence type="ECO:0000313" key="2">
    <source>
        <dbReference type="Proteomes" id="UP000035909"/>
    </source>
</evidence>
<dbReference type="RefSeq" id="WP_047884377.1">
    <property type="nucleotide sequence ID" value="NZ_LDOU01000006.1"/>
</dbReference>
<name>A0A0J1HF13_9GAMM</name>
<evidence type="ECO:0000313" key="1">
    <source>
        <dbReference type="EMBL" id="KLV10214.1"/>
    </source>
</evidence>
<dbReference type="AlphaFoldDB" id="A0A0J1HF13"/>
<comment type="caution">
    <text evidence="1">The sequence shown here is derived from an EMBL/GenBank/DDBJ whole genome shotgun (WGS) entry which is preliminary data.</text>
</comment>
<dbReference type="EMBL" id="LDOU01000006">
    <property type="protein sequence ID" value="KLV10214.1"/>
    <property type="molecule type" value="Genomic_DNA"/>
</dbReference>